<comment type="caution">
    <text evidence="9">Lacks conserved residue(s) required for the propagation of feature annotation.</text>
</comment>
<evidence type="ECO:0000313" key="12">
    <source>
        <dbReference type="Proteomes" id="UP000194857"/>
    </source>
</evidence>
<keyword evidence="4 9" id="KW-1003">Cell membrane</keyword>
<keyword evidence="3 9" id="KW-0813">Transport</keyword>
<keyword evidence="8 9" id="KW-0472">Membrane</keyword>
<feature type="transmembrane region" description="Helical" evidence="9">
    <location>
        <begin position="228"/>
        <end position="248"/>
    </location>
</feature>
<evidence type="ECO:0000256" key="3">
    <source>
        <dbReference type="ARBA" id="ARBA00022448"/>
    </source>
</evidence>
<dbReference type="Proteomes" id="UP000194857">
    <property type="component" value="Unassembled WGS sequence"/>
</dbReference>
<keyword evidence="5" id="KW-0997">Cell inner membrane</keyword>
<proteinExistence type="inferred from homology"/>
<dbReference type="PANTHER" id="PTHR30413">
    <property type="entry name" value="INNER MEMBRANE TRANSPORT PERMEASE"/>
    <property type="match status" value="1"/>
</dbReference>
<dbReference type="GO" id="GO:0005886">
    <property type="term" value="C:plasma membrane"/>
    <property type="evidence" value="ECO:0007669"/>
    <property type="project" value="UniProtKB-SubCell"/>
</dbReference>
<feature type="transmembrane region" description="Helical" evidence="9">
    <location>
        <begin position="28"/>
        <end position="52"/>
    </location>
</feature>
<evidence type="ECO:0000256" key="7">
    <source>
        <dbReference type="ARBA" id="ARBA00022989"/>
    </source>
</evidence>
<gene>
    <name evidence="11" type="ORF">CAZ10_09200</name>
</gene>
<protein>
    <recommendedName>
        <fullName evidence="9">Transport permease protein</fullName>
    </recommendedName>
</protein>
<dbReference type="PROSITE" id="PS51012">
    <property type="entry name" value="ABC_TM2"/>
    <property type="match status" value="1"/>
</dbReference>
<evidence type="ECO:0000313" key="11">
    <source>
        <dbReference type="EMBL" id="OTI63012.1"/>
    </source>
</evidence>
<evidence type="ECO:0000256" key="9">
    <source>
        <dbReference type="RuleBase" id="RU361157"/>
    </source>
</evidence>
<dbReference type="RefSeq" id="WP_065085882.1">
    <property type="nucleotide sequence ID" value="NZ_NFFZ01000004.1"/>
</dbReference>
<feature type="domain" description="ABC transmembrane type-2" evidence="10">
    <location>
        <begin position="33"/>
        <end position="251"/>
    </location>
</feature>
<dbReference type="GO" id="GO:0015920">
    <property type="term" value="P:lipopolysaccharide transport"/>
    <property type="evidence" value="ECO:0007669"/>
    <property type="project" value="TreeGrafter"/>
</dbReference>
<dbReference type="InterPro" id="IPR047817">
    <property type="entry name" value="ABC2_TM_bact-type"/>
</dbReference>
<evidence type="ECO:0000256" key="2">
    <source>
        <dbReference type="ARBA" id="ARBA00007783"/>
    </source>
</evidence>
<evidence type="ECO:0000256" key="5">
    <source>
        <dbReference type="ARBA" id="ARBA00022519"/>
    </source>
</evidence>
<dbReference type="EMBL" id="NFFZ01000004">
    <property type="protein sequence ID" value="OTI63012.1"/>
    <property type="molecule type" value="Genomic_DNA"/>
</dbReference>
<keyword evidence="7 9" id="KW-1133">Transmembrane helix</keyword>
<dbReference type="PANTHER" id="PTHR30413:SF8">
    <property type="entry name" value="TRANSPORT PERMEASE PROTEIN"/>
    <property type="match status" value="1"/>
</dbReference>
<reference evidence="11 12" key="1">
    <citation type="submission" date="2017-05" db="EMBL/GenBank/DDBJ databases">
        <authorList>
            <person name="Song R."/>
            <person name="Chenine A.L."/>
            <person name="Ruprecht R.M."/>
        </authorList>
    </citation>
    <scope>NUCLEOTIDE SEQUENCE [LARGE SCALE GENOMIC DNA]</scope>
    <source>
        <strain evidence="11 12">S567_C10_BS</strain>
    </source>
</reference>
<keyword evidence="6 9" id="KW-0812">Transmembrane</keyword>
<evidence type="ECO:0000256" key="1">
    <source>
        <dbReference type="ARBA" id="ARBA00004429"/>
    </source>
</evidence>
<comment type="similarity">
    <text evidence="2 9">Belongs to the ABC-2 integral membrane protein family.</text>
</comment>
<organism evidence="11 12">
    <name type="scientific">Pseudomonas aeruginosa</name>
    <dbReference type="NCBI Taxonomy" id="287"/>
    <lineage>
        <taxon>Bacteria</taxon>
        <taxon>Pseudomonadati</taxon>
        <taxon>Pseudomonadota</taxon>
        <taxon>Gammaproteobacteria</taxon>
        <taxon>Pseudomonadales</taxon>
        <taxon>Pseudomonadaceae</taxon>
        <taxon>Pseudomonas</taxon>
    </lineage>
</organism>
<evidence type="ECO:0000256" key="8">
    <source>
        <dbReference type="ARBA" id="ARBA00023136"/>
    </source>
</evidence>
<evidence type="ECO:0000256" key="4">
    <source>
        <dbReference type="ARBA" id="ARBA00022475"/>
    </source>
</evidence>
<dbReference type="AlphaFoldDB" id="A0A241XR84"/>
<dbReference type="Pfam" id="PF01061">
    <property type="entry name" value="ABC2_membrane"/>
    <property type="match status" value="1"/>
</dbReference>
<feature type="transmembrane region" description="Helical" evidence="9">
    <location>
        <begin position="104"/>
        <end position="128"/>
    </location>
</feature>
<evidence type="ECO:0000256" key="6">
    <source>
        <dbReference type="ARBA" id="ARBA00022692"/>
    </source>
</evidence>
<dbReference type="GO" id="GO:0140359">
    <property type="term" value="F:ABC-type transporter activity"/>
    <property type="evidence" value="ECO:0007669"/>
    <property type="project" value="InterPro"/>
</dbReference>
<feature type="transmembrane region" description="Helical" evidence="9">
    <location>
        <begin position="173"/>
        <end position="191"/>
    </location>
</feature>
<comment type="subcellular location">
    <subcellularLocation>
        <location evidence="1 9">Cell inner membrane</location>
        <topology evidence="1 9">Multi-pass membrane protein</topology>
    </subcellularLocation>
</comment>
<feature type="transmembrane region" description="Helical" evidence="9">
    <location>
        <begin position="140"/>
        <end position="161"/>
    </location>
</feature>
<name>A0A241XR84_PSEAI</name>
<dbReference type="InterPro" id="IPR013525">
    <property type="entry name" value="ABC2_TM"/>
</dbReference>
<evidence type="ECO:0000259" key="10">
    <source>
        <dbReference type="PROSITE" id="PS51012"/>
    </source>
</evidence>
<sequence>MSVGHARGILGWSDLVRNLVAKEIKVRYMGAVLGFAWSLGNPLVVTLTYYAVFTFILPSGQDRFALHLVTGVVHWMLLQQIITQSCEWLINNHTLIQKLHFPRLLLPVSGALTVGVFWTVALAVYWALFPLLGGVVTQALIWYPIVLASFIALVVGTGLALSVLQVAHRDIKHLVDVFVPLLFWFTPIVWVTTSLPAEVRNIVAYNPVAPFFNAFSSILHQGVAPEPFQLLLCITLGLGALATGLAVFKKADSVVEHL</sequence>
<accession>A0A241XR84</accession>
<comment type="caution">
    <text evidence="11">The sequence shown here is derived from an EMBL/GenBank/DDBJ whole genome shotgun (WGS) entry which is preliminary data.</text>
</comment>